<dbReference type="InterPro" id="IPR001607">
    <property type="entry name" value="Znf_UBP"/>
</dbReference>
<evidence type="ECO:0000313" key="2">
    <source>
        <dbReference type="EMBL" id="QIQ06467.1"/>
    </source>
</evidence>
<accession>A0A6G9H8Q2</accession>
<evidence type="ECO:0000313" key="3">
    <source>
        <dbReference type="Proteomes" id="UP000501179"/>
    </source>
</evidence>
<dbReference type="PROSITE" id="PS50271">
    <property type="entry name" value="ZF_UBP"/>
    <property type="match status" value="1"/>
</dbReference>
<dbReference type="RefSeq" id="WP_167035601.1">
    <property type="nucleotide sequence ID" value="NZ_CP050177.1"/>
</dbReference>
<dbReference type="KEGG" id="slia:HA039_32850"/>
<sequence>MASDEERTGGSGGLICGHLADVDEVTPDSEDSCLDCVALGDSWVHLRECQTCGHIGCCDSSKNKHATAHYKATGHPLIRSYEPGEGWWWCYEDEIVFEVEGIGPVR</sequence>
<reference evidence="2 3" key="1">
    <citation type="submission" date="2020-03" db="EMBL/GenBank/DDBJ databases">
        <title>A novel species.</title>
        <authorList>
            <person name="Gao J."/>
        </authorList>
    </citation>
    <scope>NUCLEOTIDE SEQUENCE [LARGE SCALE GENOMIC DNA]</scope>
    <source>
        <strain evidence="2 3">QMT-12</strain>
    </source>
</reference>
<dbReference type="AlphaFoldDB" id="A0A6G9H8Q2"/>
<dbReference type="Pfam" id="PF02148">
    <property type="entry name" value="zf-UBP"/>
    <property type="match status" value="1"/>
</dbReference>
<protein>
    <submittedName>
        <fullName evidence="2">UBP-type zinc finger domain-containing protein</fullName>
    </submittedName>
</protein>
<evidence type="ECO:0000259" key="1">
    <source>
        <dbReference type="PROSITE" id="PS50271"/>
    </source>
</evidence>
<keyword evidence="3" id="KW-1185">Reference proteome</keyword>
<dbReference type="Proteomes" id="UP000501179">
    <property type="component" value="Chromosome"/>
</dbReference>
<name>A0A6G9H8Q2_9ACTN</name>
<dbReference type="InterPro" id="IPR013083">
    <property type="entry name" value="Znf_RING/FYVE/PHD"/>
</dbReference>
<organism evidence="2 3">
    <name type="scientific">Streptomyces liangshanensis</name>
    <dbReference type="NCBI Taxonomy" id="2717324"/>
    <lineage>
        <taxon>Bacteria</taxon>
        <taxon>Bacillati</taxon>
        <taxon>Actinomycetota</taxon>
        <taxon>Actinomycetes</taxon>
        <taxon>Kitasatosporales</taxon>
        <taxon>Streptomycetaceae</taxon>
        <taxon>Streptomyces</taxon>
    </lineage>
</organism>
<gene>
    <name evidence="2" type="ORF">HA039_32850</name>
</gene>
<dbReference type="SUPFAM" id="SSF57850">
    <property type="entry name" value="RING/U-box"/>
    <property type="match status" value="1"/>
</dbReference>
<feature type="domain" description="UBP-type" evidence="1">
    <location>
        <begin position="14"/>
        <end position="106"/>
    </location>
</feature>
<dbReference type="GO" id="GO:0008270">
    <property type="term" value="F:zinc ion binding"/>
    <property type="evidence" value="ECO:0007669"/>
    <property type="project" value="InterPro"/>
</dbReference>
<dbReference type="EMBL" id="CP050177">
    <property type="protein sequence ID" value="QIQ06467.1"/>
    <property type="molecule type" value="Genomic_DNA"/>
</dbReference>
<proteinExistence type="predicted"/>
<dbReference type="Gene3D" id="3.30.40.10">
    <property type="entry name" value="Zinc/RING finger domain, C3HC4 (zinc finger)"/>
    <property type="match status" value="1"/>
</dbReference>